<feature type="compositionally biased region" description="Polar residues" evidence="1">
    <location>
        <begin position="90"/>
        <end position="99"/>
    </location>
</feature>
<dbReference type="AlphaFoldDB" id="A0A6B0UEH9"/>
<accession>A0A6B0UEH9</accession>
<proteinExistence type="predicted"/>
<name>A0A6B0UEH9_IXORI</name>
<evidence type="ECO:0000313" key="2">
    <source>
        <dbReference type="EMBL" id="MXU87877.1"/>
    </source>
</evidence>
<organism evidence="2">
    <name type="scientific">Ixodes ricinus</name>
    <name type="common">Common tick</name>
    <name type="synonym">Acarus ricinus</name>
    <dbReference type="NCBI Taxonomy" id="34613"/>
    <lineage>
        <taxon>Eukaryota</taxon>
        <taxon>Metazoa</taxon>
        <taxon>Ecdysozoa</taxon>
        <taxon>Arthropoda</taxon>
        <taxon>Chelicerata</taxon>
        <taxon>Arachnida</taxon>
        <taxon>Acari</taxon>
        <taxon>Parasitiformes</taxon>
        <taxon>Ixodida</taxon>
        <taxon>Ixodoidea</taxon>
        <taxon>Ixodidae</taxon>
        <taxon>Ixodinae</taxon>
        <taxon>Ixodes</taxon>
    </lineage>
</organism>
<reference evidence="2" key="1">
    <citation type="submission" date="2019-12" db="EMBL/GenBank/DDBJ databases">
        <title>An insight into the sialome of adult female Ixodes ricinus ticks feeding for 6 days.</title>
        <authorList>
            <person name="Perner J."/>
            <person name="Ribeiro J.M.C."/>
        </authorList>
    </citation>
    <scope>NUCLEOTIDE SEQUENCE</scope>
    <source>
        <strain evidence="2">Semi-engorged</strain>
        <tissue evidence="2">Salivary glands</tissue>
    </source>
</reference>
<protein>
    <submittedName>
        <fullName evidence="2">Putative secreted protein</fullName>
    </submittedName>
</protein>
<feature type="region of interest" description="Disordered" evidence="1">
    <location>
        <begin position="30"/>
        <end position="49"/>
    </location>
</feature>
<sequence length="99" mass="10483">MVSFPPVMFLSATMTVTFSRASTIATLRPMPLAPPVTSASRPSSSSEEVPGLYSGFWSVSLPPFPLSGGDSGEGESGESSSLDARPVIMQQRTSQKTNW</sequence>
<feature type="compositionally biased region" description="Low complexity" evidence="1">
    <location>
        <begin position="35"/>
        <end position="49"/>
    </location>
</feature>
<evidence type="ECO:0000256" key="1">
    <source>
        <dbReference type="SAM" id="MobiDB-lite"/>
    </source>
</evidence>
<dbReference type="EMBL" id="GIFC01005794">
    <property type="protein sequence ID" value="MXU87877.1"/>
    <property type="molecule type" value="Transcribed_RNA"/>
</dbReference>
<feature type="region of interest" description="Disordered" evidence="1">
    <location>
        <begin position="65"/>
        <end position="99"/>
    </location>
</feature>